<protein>
    <recommendedName>
        <fullName evidence="10">tRNA-dihydrouridine(20/20a) synthase</fullName>
        <ecNumber evidence="10">1.3.1.91</ecNumber>
    </recommendedName>
    <alternativeName>
        <fullName evidence="10">U20-specific dihydrouridine synthase</fullName>
        <shortName evidence="10">U20-specific Dus</shortName>
    </alternativeName>
    <alternativeName>
        <fullName evidence="10">tRNA-dihydrouridine synthase A</fullName>
    </alternativeName>
</protein>
<reference evidence="12 13" key="1">
    <citation type="submission" date="2020-08" db="EMBL/GenBank/DDBJ databases">
        <title>Functional genomics of gut bacteria from endangered species of beetles.</title>
        <authorList>
            <person name="Carlos-Shanley C."/>
        </authorList>
    </citation>
    <scope>NUCLEOTIDE SEQUENCE [LARGE SCALE GENOMIC DNA]</scope>
    <source>
        <strain evidence="12 13">S00239</strain>
    </source>
</reference>
<keyword evidence="4 10" id="KW-0288">FMN</keyword>
<feature type="site" description="Interacts with tRNA" evidence="10">
    <location>
        <position position="109"/>
    </location>
</feature>
<feature type="site" description="Interacts with tRNA; defines subfamily-specific binding signature" evidence="10">
    <location>
        <position position="314"/>
    </location>
</feature>
<feature type="active site" description="Proton donor" evidence="10">
    <location>
        <position position="112"/>
    </location>
</feature>
<evidence type="ECO:0000256" key="4">
    <source>
        <dbReference type="ARBA" id="ARBA00022643"/>
    </source>
</evidence>
<keyword evidence="3 10" id="KW-0285">Flavoprotein</keyword>
<keyword evidence="2 10" id="KW-0820">tRNA-binding</keyword>
<keyword evidence="13" id="KW-1185">Reference proteome</keyword>
<dbReference type="InterPro" id="IPR004653">
    <property type="entry name" value="DusA"/>
</dbReference>
<dbReference type="HAMAP" id="MF_02041">
    <property type="entry name" value="DusA_subfam"/>
    <property type="match status" value="1"/>
</dbReference>
<dbReference type="InterPro" id="IPR018517">
    <property type="entry name" value="tRNA_hU_synthase_CS"/>
</dbReference>
<dbReference type="GO" id="GO:0102264">
    <property type="term" value="F:tRNA-dihydrouridine20 synthase activity"/>
    <property type="evidence" value="ECO:0007669"/>
    <property type="project" value="UniProtKB-EC"/>
</dbReference>
<comment type="caution">
    <text evidence="12">The sequence shown here is derived from an EMBL/GenBank/DDBJ whole genome shotgun (WGS) entry which is preliminary data.</text>
</comment>
<dbReference type="GO" id="GO:0050660">
    <property type="term" value="F:flavin adenine dinucleotide binding"/>
    <property type="evidence" value="ECO:0007669"/>
    <property type="project" value="InterPro"/>
</dbReference>
<organism evidence="12 13">
    <name type="scientific">Roseateles oligotrophus</name>
    <dbReference type="NCBI Taxonomy" id="1769250"/>
    <lineage>
        <taxon>Bacteria</taxon>
        <taxon>Pseudomonadati</taxon>
        <taxon>Pseudomonadota</taxon>
        <taxon>Betaproteobacteria</taxon>
        <taxon>Burkholderiales</taxon>
        <taxon>Sphaerotilaceae</taxon>
        <taxon>Roseateles</taxon>
    </lineage>
</organism>
<comment type="catalytic activity">
    <reaction evidence="10">
        <text>5,6-dihydrouridine(20) in tRNA + NADP(+) = uridine(20) in tRNA + NADPH + H(+)</text>
        <dbReference type="Rhea" id="RHEA:53336"/>
        <dbReference type="Rhea" id="RHEA-COMP:13533"/>
        <dbReference type="Rhea" id="RHEA-COMP:13534"/>
        <dbReference type="ChEBI" id="CHEBI:15378"/>
        <dbReference type="ChEBI" id="CHEBI:57783"/>
        <dbReference type="ChEBI" id="CHEBI:58349"/>
        <dbReference type="ChEBI" id="CHEBI:65315"/>
        <dbReference type="ChEBI" id="CHEBI:74443"/>
        <dbReference type="EC" id="1.3.1.91"/>
    </reaction>
</comment>
<proteinExistence type="inferred from homology"/>
<evidence type="ECO:0000256" key="8">
    <source>
        <dbReference type="ARBA" id="ARBA00023002"/>
    </source>
</evidence>
<comment type="catalytic activity">
    <reaction evidence="10">
        <text>5,6-dihydrouridine(20) in tRNA + NAD(+) = uridine(20) in tRNA + NADH + H(+)</text>
        <dbReference type="Rhea" id="RHEA:53340"/>
        <dbReference type="Rhea" id="RHEA-COMP:13533"/>
        <dbReference type="Rhea" id="RHEA-COMP:13534"/>
        <dbReference type="ChEBI" id="CHEBI:15378"/>
        <dbReference type="ChEBI" id="CHEBI:57540"/>
        <dbReference type="ChEBI" id="CHEBI:57945"/>
        <dbReference type="ChEBI" id="CHEBI:65315"/>
        <dbReference type="ChEBI" id="CHEBI:74443"/>
        <dbReference type="EC" id="1.3.1.91"/>
    </reaction>
</comment>
<dbReference type="GO" id="GO:0000049">
    <property type="term" value="F:tRNA binding"/>
    <property type="evidence" value="ECO:0007669"/>
    <property type="project" value="UniProtKB-UniRule"/>
</dbReference>
<feature type="binding site" evidence="10">
    <location>
        <begin position="223"/>
        <end position="225"/>
    </location>
    <ligand>
        <name>FMN</name>
        <dbReference type="ChEBI" id="CHEBI:58210"/>
    </ligand>
</feature>
<evidence type="ECO:0000256" key="9">
    <source>
        <dbReference type="ARBA" id="ARBA00058013"/>
    </source>
</evidence>
<evidence type="ECO:0000256" key="3">
    <source>
        <dbReference type="ARBA" id="ARBA00022630"/>
    </source>
</evidence>
<evidence type="ECO:0000259" key="11">
    <source>
        <dbReference type="Pfam" id="PF01207"/>
    </source>
</evidence>
<dbReference type="InterPro" id="IPR035587">
    <property type="entry name" value="DUS-like_FMN-bd"/>
</dbReference>
<name>A0A840L905_9BURK</name>
<keyword evidence="6 10" id="KW-0521">NADP</keyword>
<comment type="function">
    <text evidence="9 10">Catalyzes the synthesis of 5,6-dihydrouridine (D), a modified base found in the D-loop of most tRNAs, via the reduction of the C5-C6 double bond in target uridines. Specifically modifies U20 and U20a in tRNAs.</text>
</comment>
<dbReference type="PANTHER" id="PTHR42907:SF1">
    <property type="entry name" value="FMN-LINKED OXIDOREDUCTASES SUPERFAMILY PROTEIN"/>
    <property type="match status" value="1"/>
</dbReference>
<keyword evidence="7 10" id="KW-0694">RNA-binding</keyword>
<dbReference type="SUPFAM" id="SSF51395">
    <property type="entry name" value="FMN-linked oxidoreductases"/>
    <property type="match status" value="1"/>
</dbReference>
<dbReference type="CDD" id="cd02801">
    <property type="entry name" value="DUS_like_FMN"/>
    <property type="match status" value="1"/>
</dbReference>
<dbReference type="NCBIfam" id="TIGR00742">
    <property type="entry name" value="yjbN"/>
    <property type="match status" value="1"/>
</dbReference>
<keyword evidence="5 10" id="KW-0819">tRNA processing</keyword>
<dbReference type="Proteomes" id="UP000562027">
    <property type="component" value="Unassembled WGS sequence"/>
</dbReference>
<dbReference type="NCBIfam" id="NF008774">
    <property type="entry name" value="PRK11815.1"/>
    <property type="match status" value="1"/>
</dbReference>
<feature type="binding site" evidence="10">
    <location>
        <begin position="29"/>
        <end position="31"/>
    </location>
    <ligand>
        <name>FMN</name>
        <dbReference type="ChEBI" id="CHEBI:58210"/>
    </ligand>
</feature>
<dbReference type="EMBL" id="JACHLP010000007">
    <property type="protein sequence ID" value="MBB4845064.1"/>
    <property type="molecule type" value="Genomic_DNA"/>
</dbReference>
<keyword evidence="8 10" id="KW-0560">Oxidoreductase</keyword>
<feature type="binding site" evidence="10">
    <location>
        <begin position="245"/>
        <end position="246"/>
    </location>
    <ligand>
        <name>FMN</name>
        <dbReference type="ChEBI" id="CHEBI:58210"/>
    </ligand>
</feature>
<dbReference type="AlphaFoldDB" id="A0A840L905"/>
<accession>A0A840L905</accession>
<evidence type="ECO:0000313" key="12">
    <source>
        <dbReference type="EMBL" id="MBB4845064.1"/>
    </source>
</evidence>
<gene>
    <name evidence="10" type="primary">dusA</name>
    <name evidence="12" type="ORF">HNP55_003610</name>
</gene>
<comment type="cofactor">
    <cofactor evidence="1 10">
        <name>FMN</name>
        <dbReference type="ChEBI" id="CHEBI:58210"/>
    </cofactor>
</comment>
<feature type="site" description="Interacts with tRNA; defines subfamily-specific binding signature" evidence="10">
    <location>
        <position position="311"/>
    </location>
</feature>
<dbReference type="PANTHER" id="PTHR42907">
    <property type="entry name" value="FMN-LINKED OXIDOREDUCTASES SUPERFAMILY PROTEIN"/>
    <property type="match status" value="1"/>
</dbReference>
<dbReference type="FunFam" id="3.20.20.70:FF:000083">
    <property type="entry name" value="tRNA-dihydrouridine(20/20a) synthase"/>
    <property type="match status" value="1"/>
</dbReference>
<comment type="similarity">
    <text evidence="10">Belongs to the Dus family. DusA subfamily.</text>
</comment>
<comment type="catalytic activity">
    <reaction evidence="10">
        <text>5,6-dihydrouridine(20a) in tRNA + NAD(+) = uridine(20a) in tRNA + NADH + H(+)</text>
        <dbReference type="Rhea" id="RHEA:53348"/>
        <dbReference type="Rhea" id="RHEA-COMP:13535"/>
        <dbReference type="Rhea" id="RHEA-COMP:13536"/>
        <dbReference type="ChEBI" id="CHEBI:15378"/>
        <dbReference type="ChEBI" id="CHEBI:57540"/>
        <dbReference type="ChEBI" id="CHEBI:57945"/>
        <dbReference type="ChEBI" id="CHEBI:65315"/>
        <dbReference type="ChEBI" id="CHEBI:74443"/>
    </reaction>
</comment>
<sequence length="358" mass="39924">MSENETGANGADSIDKQASHGRWRLSVAPMLDWTDKHCRTFHRLLTRQTLLYTEMVTTGALLHGDKPRHLDFNEVEHPVALQLGGSEPADLAACAKLAEQWGYDEVNLNCGCPSERVQRGAFGACLMAEPGLVADGVKAMRDAVSIPITVKHRIGIDKIESYGFVRDFVGQIAAAGCEVFIVHARNAWLQGLSPKENREVPPLRYELVHQLKREFPQLTIVLNGGIKSDDEIAEQLQHVDGVMVGRQAYHEPWQMAGWDQRFFGTAGPAQSREQVEADWLLYLEQQVASGRPWTQAMRHALGLWNGQAGSRRWRQIWSDHQYKAMDVRAVARLASQSRSGIAAQVEAHEARHQAAALL</sequence>
<feature type="site" description="Interacts with tRNA; defines subfamily-specific binding signature" evidence="10">
    <location>
        <position position="195"/>
    </location>
</feature>
<feature type="site" description="Interacts with tRNA" evidence="10">
    <location>
        <position position="198"/>
    </location>
</feature>
<evidence type="ECO:0000256" key="5">
    <source>
        <dbReference type="ARBA" id="ARBA00022694"/>
    </source>
</evidence>
<feature type="domain" description="DUS-like FMN-binding" evidence="11">
    <location>
        <begin position="27"/>
        <end position="324"/>
    </location>
</feature>
<dbReference type="EC" id="1.3.1.91" evidence="10"/>
<evidence type="ECO:0000256" key="7">
    <source>
        <dbReference type="ARBA" id="ARBA00022884"/>
    </source>
</evidence>
<dbReference type="GO" id="GO:0010181">
    <property type="term" value="F:FMN binding"/>
    <property type="evidence" value="ECO:0007669"/>
    <property type="project" value="UniProtKB-UniRule"/>
</dbReference>
<evidence type="ECO:0000256" key="10">
    <source>
        <dbReference type="HAMAP-Rule" id="MF_02041"/>
    </source>
</evidence>
<dbReference type="Pfam" id="PF01207">
    <property type="entry name" value="Dus"/>
    <property type="match status" value="1"/>
</dbReference>
<feature type="binding site" evidence="10">
    <location>
        <position position="183"/>
    </location>
    <ligand>
        <name>FMN</name>
        <dbReference type="ChEBI" id="CHEBI:58210"/>
    </ligand>
</feature>
<comment type="catalytic activity">
    <reaction evidence="10">
        <text>5,6-dihydrouridine(20a) in tRNA + NADP(+) = uridine(20a) in tRNA + NADPH + H(+)</text>
        <dbReference type="Rhea" id="RHEA:53344"/>
        <dbReference type="Rhea" id="RHEA-COMP:13535"/>
        <dbReference type="Rhea" id="RHEA-COMP:13536"/>
        <dbReference type="ChEBI" id="CHEBI:15378"/>
        <dbReference type="ChEBI" id="CHEBI:57783"/>
        <dbReference type="ChEBI" id="CHEBI:58349"/>
        <dbReference type="ChEBI" id="CHEBI:65315"/>
        <dbReference type="ChEBI" id="CHEBI:74443"/>
    </reaction>
</comment>
<evidence type="ECO:0000313" key="13">
    <source>
        <dbReference type="Proteomes" id="UP000562027"/>
    </source>
</evidence>
<evidence type="ECO:0000256" key="2">
    <source>
        <dbReference type="ARBA" id="ARBA00022555"/>
    </source>
</evidence>
<dbReference type="InterPro" id="IPR013785">
    <property type="entry name" value="Aldolase_TIM"/>
</dbReference>
<evidence type="ECO:0000256" key="6">
    <source>
        <dbReference type="ARBA" id="ARBA00022857"/>
    </source>
</evidence>
<dbReference type="Gene3D" id="3.20.20.70">
    <property type="entry name" value="Aldolase class I"/>
    <property type="match status" value="1"/>
</dbReference>
<feature type="binding site" evidence="10">
    <location>
        <position position="151"/>
    </location>
    <ligand>
        <name>FMN</name>
        <dbReference type="ChEBI" id="CHEBI:58210"/>
    </ligand>
</feature>
<evidence type="ECO:0000256" key="1">
    <source>
        <dbReference type="ARBA" id="ARBA00001917"/>
    </source>
</evidence>
<feature type="binding site" evidence="10">
    <location>
        <position position="82"/>
    </location>
    <ligand>
        <name>FMN</name>
        <dbReference type="ChEBI" id="CHEBI:58210"/>
    </ligand>
</feature>
<dbReference type="PROSITE" id="PS01136">
    <property type="entry name" value="UPF0034"/>
    <property type="match status" value="1"/>
</dbReference>
<dbReference type="Gene3D" id="1.20.120.1460">
    <property type="match status" value="1"/>
</dbReference>